<dbReference type="AlphaFoldDB" id="A0A0A6ULQ2"/>
<evidence type="ECO:0000313" key="2">
    <source>
        <dbReference type="Proteomes" id="UP000054537"/>
    </source>
</evidence>
<dbReference type="Proteomes" id="UP000054537">
    <property type="component" value="Unassembled WGS sequence"/>
</dbReference>
<name>A0A0A6ULQ2_ACTUT</name>
<proteinExistence type="predicted"/>
<accession>A0A0A6ULQ2</accession>
<protein>
    <submittedName>
        <fullName evidence="1">Uncharacterized protein</fullName>
    </submittedName>
</protein>
<comment type="caution">
    <text evidence="1">The sequence shown here is derived from an EMBL/GenBank/DDBJ whole genome shotgun (WGS) entry which is preliminary data.</text>
</comment>
<gene>
    <name evidence="1" type="ORF">MB27_19115</name>
</gene>
<dbReference type="EMBL" id="JRTT01000021">
    <property type="protein sequence ID" value="KHD76003.1"/>
    <property type="molecule type" value="Genomic_DNA"/>
</dbReference>
<evidence type="ECO:0000313" key="1">
    <source>
        <dbReference type="EMBL" id="KHD76003.1"/>
    </source>
</evidence>
<organism evidence="1 2">
    <name type="scientific">Actinoplanes utahensis</name>
    <dbReference type="NCBI Taxonomy" id="1869"/>
    <lineage>
        <taxon>Bacteria</taxon>
        <taxon>Bacillati</taxon>
        <taxon>Actinomycetota</taxon>
        <taxon>Actinomycetes</taxon>
        <taxon>Micromonosporales</taxon>
        <taxon>Micromonosporaceae</taxon>
        <taxon>Actinoplanes</taxon>
    </lineage>
</organism>
<keyword evidence="2" id="KW-1185">Reference proteome</keyword>
<sequence>MMRISAISSSMMALRSAESPLVITCSRRARVFARVLGDGATGSSLIRSVISSRRILRASIWVRSSRRRGPVSSSSMVPFSNAVRYLSRAVVLAVMAASMASSSACRSALVSWWWARALLIAVAMRVSASR</sequence>
<reference evidence="1 2" key="1">
    <citation type="submission" date="2014-10" db="EMBL/GenBank/DDBJ databases">
        <title>Draft genome sequence of Actinoplanes utahensis NRRL 12052.</title>
        <authorList>
            <person name="Velasco-Bucheli B."/>
            <person name="del Cerro C."/>
            <person name="Hormigo D."/>
            <person name="Garcia J.L."/>
            <person name="Acebal C."/>
            <person name="Arroyo M."/>
            <person name="de la Mata I."/>
        </authorList>
    </citation>
    <scope>NUCLEOTIDE SEQUENCE [LARGE SCALE GENOMIC DNA]</scope>
    <source>
        <strain evidence="1 2">NRRL 12052</strain>
    </source>
</reference>